<dbReference type="InterPro" id="IPR048011">
    <property type="entry name" value="NTP-PPase_MazG-like_C"/>
</dbReference>
<dbReference type="CDD" id="cd11528">
    <property type="entry name" value="NTP-PPase_MazG_Nterm"/>
    <property type="match status" value="1"/>
</dbReference>
<keyword evidence="7" id="KW-1185">Reference proteome</keyword>
<evidence type="ECO:0000256" key="4">
    <source>
        <dbReference type="ARBA" id="ARBA00074799"/>
    </source>
</evidence>
<dbReference type="AlphaFoldDB" id="A0A3P1SMK1"/>
<comment type="similarity">
    <text evidence="2">Belongs to the nucleoside triphosphate pyrophosphohydrolase family.</text>
</comment>
<dbReference type="InterPro" id="IPR021130">
    <property type="entry name" value="PRib-ATP_PPHydrolase-like"/>
</dbReference>
<dbReference type="InterPro" id="IPR011551">
    <property type="entry name" value="NTP_PyrPHydrolase_MazG"/>
</dbReference>
<dbReference type="Pfam" id="PF01503">
    <property type="entry name" value="PRA-PH"/>
    <property type="match status" value="1"/>
</dbReference>
<dbReference type="EC" id="3.6.1.8" evidence="3"/>
<evidence type="ECO:0000256" key="2">
    <source>
        <dbReference type="ARBA" id="ARBA00061115"/>
    </source>
</evidence>
<dbReference type="Proteomes" id="UP000267535">
    <property type="component" value="Unassembled WGS sequence"/>
</dbReference>
<evidence type="ECO:0000256" key="3">
    <source>
        <dbReference type="ARBA" id="ARBA00066372"/>
    </source>
</evidence>
<dbReference type="FunFam" id="1.10.287.1080:FF:000003">
    <property type="entry name" value="Nucleoside triphosphate pyrophosphohydrolase"/>
    <property type="match status" value="1"/>
</dbReference>
<dbReference type="SUPFAM" id="SSF101386">
    <property type="entry name" value="all-alpha NTP pyrophosphatases"/>
    <property type="match status" value="2"/>
</dbReference>
<dbReference type="InterPro" id="IPR048015">
    <property type="entry name" value="NTP-PPase_MazG-like_N"/>
</dbReference>
<keyword evidence="6" id="KW-0378">Hydrolase</keyword>
<dbReference type="GO" id="GO:0046076">
    <property type="term" value="P:dTTP catabolic process"/>
    <property type="evidence" value="ECO:0007669"/>
    <property type="project" value="TreeGrafter"/>
</dbReference>
<dbReference type="PANTHER" id="PTHR30522">
    <property type="entry name" value="NUCLEOSIDE TRIPHOSPHATE PYROPHOSPHOHYDROLASE"/>
    <property type="match status" value="1"/>
</dbReference>
<accession>A0A3P1SMK1</accession>
<evidence type="ECO:0000313" key="6">
    <source>
        <dbReference type="EMBL" id="RRC98378.1"/>
    </source>
</evidence>
<dbReference type="Gene3D" id="1.10.287.1080">
    <property type="entry name" value="MazG-like"/>
    <property type="match status" value="2"/>
</dbReference>
<dbReference type="Pfam" id="PF03819">
    <property type="entry name" value="MazG"/>
    <property type="match status" value="1"/>
</dbReference>
<evidence type="ECO:0000256" key="1">
    <source>
        <dbReference type="ARBA" id="ARBA00052141"/>
    </source>
</evidence>
<dbReference type="GO" id="GO:0046061">
    <property type="term" value="P:dATP catabolic process"/>
    <property type="evidence" value="ECO:0007669"/>
    <property type="project" value="TreeGrafter"/>
</dbReference>
<reference evidence="6 7" key="1">
    <citation type="submission" date="2018-11" db="EMBL/GenBank/DDBJ databases">
        <title>The draft genome sequence of Amphritea balenae JAMM 1525T.</title>
        <authorList>
            <person name="Fang Z."/>
            <person name="Zhang Y."/>
            <person name="Han X."/>
        </authorList>
    </citation>
    <scope>NUCLEOTIDE SEQUENCE [LARGE SCALE GENOMIC DNA]</scope>
    <source>
        <strain evidence="6 7">JAMM 1525</strain>
    </source>
</reference>
<dbReference type="GO" id="GO:0047693">
    <property type="term" value="F:ATP diphosphatase activity"/>
    <property type="evidence" value="ECO:0007669"/>
    <property type="project" value="UniProtKB-EC"/>
</dbReference>
<dbReference type="CDD" id="cd11529">
    <property type="entry name" value="NTP-PPase_MazG_Cterm"/>
    <property type="match status" value="1"/>
</dbReference>
<comment type="caution">
    <text evidence="6">The sequence shown here is derived from an EMBL/GenBank/DDBJ whole genome shotgun (WGS) entry which is preliminary data.</text>
</comment>
<dbReference type="NCBIfam" id="NF007113">
    <property type="entry name" value="PRK09562.1"/>
    <property type="match status" value="1"/>
</dbReference>
<gene>
    <name evidence="6" type="ORF">EHS89_14930</name>
</gene>
<evidence type="ECO:0000313" key="7">
    <source>
        <dbReference type="Proteomes" id="UP000267535"/>
    </source>
</evidence>
<sequence length="274" mass="31423">MANYSLDDLLSLMGRLRDPEDGCPWDLKQTFATIVPHTLEEAYEVADTIEREDWDHLQGELGDLLFQVIFYAQLGKEERRFDFDAIVNTLVEKLIRRHPHVFPQGTLQSRRSVTGSAEPDEKAVKLTWEAIKEQERGSKPVVEPRVLDDIPFALPALNRADKLQKRAARVGFDWGDVGPVLDKIEEEIAELREAIAAGDKVEMEHELGDLMFAQVNLARHMGVNPETALRCTNQKFTNRFNYIEDQVKTSDLDWQDYSLEQLDSWWNEAKGKGL</sequence>
<dbReference type="GO" id="GO:0006950">
    <property type="term" value="P:response to stress"/>
    <property type="evidence" value="ECO:0007669"/>
    <property type="project" value="UniProtKB-ARBA"/>
</dbReference>
<organism evidence="6 7">
    <name type="scientific">Amphritea balenae</name>
    <dbReference type="NCBI Taxonomy" id="452629"/>
    <lineage>
        <taxon>Bacteria</taxon>
        <taxon>Pseudomonadati</taxon>
        <taxon>Pseudomonadota</taxon>
        <taxon>Gammaproteobacteria</taxon>
        <taxon>Oceanospirillales</taxon>
        <taxon>Oceanospirillaceae</taxon>
        <taxon>Amphritea</taxon>
    </lineage>
</organism>
<proteinExistence type="inferred from homology"/>
<dbReference type="GO" id="GO:0046052">
    <property type="term" value="P:UTP catabolic process"/>
    <property type="evidence" value="ECO:0007669"/>
    <property type="project" value="TreeGrafter"/>
</dbReference>
<comment type="catalytic activity">
    <reaction evidence="1">
        <text>ATP + H2O = AMP + diphosphate + H(+)</text>
        <dbReference type="Rhea" id="RHEA:14245"/>
        <dbReference type="ChEBI" id="CHEBI:15377"/>
        <dbReference type="ChEBI" id="CHEBI:15378"/>
        <dbReference type="ChEBI" id="CHEBI:30616"/>
        <dbReference type="ChEBI" id="CHEBI:33019"/>
        <dbReference type="ChEBI" id="CHEBI:456215"/>
        <dbReference type="EC" id="3.6.1.8"/>
    </reaction>
</comment>
<evidence type="ECO:0000259" key="5">
    <source>
        <dbReference type="Pfam" id="PF03819"/>
    </source>
</evidence>
<dbReference type="GO" id="GO:0046047">
    <property type="term" value="P:TTP catabolic process"/>
    <property type="evidence" value="ECO:0007669"/>
    <property type="project" value="TreeGrafter"/>
</dbReference>
<name>A0A3P1SMK1_9GAMM</name>
<dbReference type="NCBIfam" id="TIGR00444">
    <property type="entry name" value="mazG"/>
    <property type="match status" value="1"/>
</dbReference>
<dbReference type="PANTHER" id="PTHR30522:SF0">
    <property type="entry name" value="NUCLEOSIDE TRIPHOSPHATE PYROPHOSPHOHYDROLASE"/>
    <property type="match status" value="1"/>
</dbReference>
<dbReference type="EMBL" id="RQXV01000008">
    <property type="protein sequence ID" value="RRC98378.1"/>
    <property type="molecule type" value="Genomic_DNA"/>
</dbReference>
<dbReference type="GO" id="GO:0046081">
    <property type="term" value="P:dUTP catabolic process"/>
    <property type="evidence" value="ECO:0007669"/>
    <property type="project" value="TreeGrafter"/>
</dbReference>
<dbReference type="GO" id="GO:0006203">
    <property type="term" value="P:dGTP catabolic process"/>
    <property type="evidence" value="ECO:0007669"/>
    <property type="project" value="TreeGrafter"/>
</dbReference>
<dbReference type="RefSeq" id="WP_124926959.1">
    <property type="nucleotide sequence ID" value="NZ_BMOH01000007.1"/>
</dbReference>
<dbReference type="InterPro" id="IPR004518">
    <property type="entry name" value="MazG-like_dom"/>
</dbReference>
<dbReference type="FunFam" id="1.10.287.1080:FF:000001">
    <property type="entry name" value="Nucleoside triphosphate pyrophosphohydrolase"/>
    <property type="match status" value="1"/>
</dbReference>
<feature type="domain" description="NTP pyrophosphohydrolase MazG-like" evidence="5">
    <location>
        <begin position="29"/>
        <end position="102"/>
    </location>
</feature>
<dbReference type="OrthoDB" id="9808939at2"/>
<protein>
    <recommendedName>
        <fullName evidence="4">Nucleoside triphosphate pyrophosphohydrolase</fullName>
        <ecNumber evidence="3">3.6.1.8</ecNumber>
    </recommendedName>
</protein>